<dbReference type="InterPro" id="IPR002637">
    <property type="entry name" value="RdgB/HAM1"/>
</dbReference>
<reference evidence="2 3" key="1">
    <citation type="journal article" date="2016" name="Nat. Commun.">
        <title>Thousands of microbial genomes shed light on interconnected biogeochemical processes in an aquifer system.</title>
        <authorList>
            <person name="Anantharaman K."/>
            <person name="Brown C.T."/>
            <person name="Hug L.A."/>
            <person name="Sharon I."/>
            <person name="Castelle C.J."/>
            <person name="Probst A.J."/>
            <person name="Thomas B.C."/>
            <person name="Singh A."/>
            <person name="Wilkins M.J."/>
            <person name="Karaoz U."/>
            <person name="Brodie E.L."/>
            <person name="Williams K.H."/>
            <person name="Hubbard S.S."/>
            <person name="Banfield J.F."/>
        </authorList>
    </citation>
    <scope>NUCLEOTIDE SEQUENCE [LARGE SCALE GENOMIC DNA]</scope>
</reference>
<dbReference type="GO" id="GO:0009143">
    <property type="term" value="P:nucleoside triphosphate catabolic process"/>
    <property type="evidence" value="ECO:0007669"/>
    <property type="project" value="InterPro"/>
</dbReference>
<keyword evidence="1" id="KW-0378">Hydrolase</keyword>
<name>A0A1F7H0S1_9BACT</name>
<proteinExistence type="predicted"/>
<accession>A0A1F7H0S1</accession>
<evidence type="ECO:0000313" key="3">
    <source>
        <dbReference type="Proteomes" id="UP000177159"/>
    </source>
</evidence>
<dbReference type="InterPro" id="IPR029001">
    <property type="entry name" value="ITPase-like_fam"/>
</dbReference>
<dbReference type="Gene3D" id="3.90.950.10">
    <property type="match status" value="1"/>
</dbReference>
<dbReference type="EMBL" id="MFZM01000003">
    <property type="protein sequence ID" value="OGK24758.1"/>
    <property type="molecule type" value="Genomic_DNA"/>
</dbReference>
<evidence type="ECO:0000313" key="2">
    <source>
        <dbReference type="EMBL" id="OGK24758.1"/>
    </source>
</evidence>
<gene>
    <name evidence="2" type="ORF">A3C24_01320</name>
</gene>
<dbReference type="SUPFAM" id="SSF52972">
    <property type="entry name" value="ITPase-like"/>
    <property type="match status" value="1"/>
</dbReference>
<sequence length="206" mass="23913">MKVLIGTQNPGKQKDFHRAITYICKDLGIDINVLFPQDLHISETIKESGKTFCENSSAKAHFYYKKSHISTISDDGGIMIPILNNEPGIMSKRWMGREASDKELIDFTLKKLSRFHSTEDRKVFFVTCLTYFDGQDVIQTEGKCQGHISRKPLQSLVTEGFPYRGLFKVRNGKYYDQLTESEHKRYNHRDKALRKLFKEIIDKNIQ</sequence>
<dbReference type="Proteomes" id="UP000177159">
    <property type="component" value="Unassembled WGS sequence"/>
</dbReference>
<dbReference type="AlphaFoldDB" id="A0A1F7H0S1"/>
<evidence type="ECO:0000256" key="1">
    <source>
        <dbReference type="ARBA" id="ARBA00022801"/>
    </source>
</evidence>
<comment type="caution">
    <text evidence="2">The sequence shown here is derived from an EMBL/GenBank/DDBJ whole genome shotgun (WGS) entry which is preliminary data.</text>
</comment>
<evidence type="ECO:0008006" key="4">
    <source>
        <dbReference type="Google" id="ProtNLM"/>
    </source>
</evidence>
<dbReference type="GO" id="GO:0047429">
    <property type="term" value="F:nucleoside triphosphate diphosphatase activity"/>
    <property type="evidence" value="ECO:0007669"/>
    <property type="project" value="InterPro"/>
</dbReference>
<dbReference type="Pfam" id="PF01725">
    <property type="entry name" value="Ham1p_like"/>
    <property type="match status" value="1"/>
</dbReference>
<organism evidence="2 3">
    <name type="scientific">Candidatus Roizmanbacteria bacterium RIFCSPHIGHO2_02_FULL_37_24</name>
    <dbReference type="NCBI Taxonomy" id="1802037"/>
    <lineage>
        <taxon>Bacteria</taxon>
        <taxon>Candidatus Roizmaniibacteriota</taxon>
    </lineage>
</organism>
<protein>
    <recommendedName>
        <fullName evidence="4">Non-canonical purine NTP pyrophosphatase</fullName>
    </recommendedName>
</protein>